<dbReference type="EMBL" id="FOMG01000003">
    <property type="protein sequence ID" value="SFC41671.1"/>
    <property type="molecule type" value="Genomic_DNA"/>
</dbReference>
<gene>
    <name evidence="1" type="ORF">SAMN05421842_103131</name>
</gene>
<dbReference type="RefSeq" id="WP_090088803.1">
    <property type="nucleotide sequence ID" value="NZ_FOMG01000003.1"/>
</dbReference>
<name>A0A1I1J0L2_9CLOT</name>
<proteinExistence type="predicted"/>
<evidence type="ECO:0000313" key="2">
    <source>
        <dbReference type="Proteomes" id="UP000199263"/>
    </source>
</evidence>
<dbReference type="OrthoDB" id="1653617at2"/>
<keyword evidence="2" id="KW-1185">Reference proteome</keyword>
<dbReference type="Proteomes" id="UP000199263">
    <property type="component" value="Unassembled WGS sequence"/>
</dbReference>
<organism evidence="1 2">
    <name type="scientific">Clostridium uliginosum</name>
    <dbReference type="NCBI Taxonomy" id="119641"/>
    <lineage>
        <taxon>Bacteria</taxon>
        <taxon>Bacillati</taxon>
        <taxon>Bacillota</taxon>
        <taxon>Clostridia</taxon>
        <taxon>Eubacteriales</taxon>
        <taxon>Clostridiaceae</taxon>
        <taxon>Clostridium</taxon>
    </lineage>
</organism>
<reference evidence="1 2" key="1">
    <citation type="submission" date="2016-10" db="EMBL/GenBank/DDBJ databases">
        <authorList>
            <person name="de Groot N.N."/>
        </authorList>
    </citation>
    <scope>NUCLEOTIDE SEQUENCE [LARGE SCALE GENOMIC DNA]</scope>
    <source>
        <strain evidence="1 2">DSM 12992</strain>
    </source>
</reference>
<protein>
    <submittedName>
        <fullName evidence="1">Uncharacterized protein</fullName>
    </submittedName>
</protein>
<accession>A0A1I1J0L2</accession>
<dbReference type="AlphaFoldDB" id="A0A1I1J0L2"/>
<evidence type="ECO:0000313" key="1">
    <source>
        <dbReference type="EMBL" id="SFC41671.1"/>
    </source>
</evidence>
<sequence>MNNNFKRDFINSILSITGNYLIMRPNYFGLAHNVIFEMKYKYKEDTKDLHEDPMYLLFITIVEDMQLNMNSLINTNEEADYFKYQDIKRNCRSIIEAYIDMLNLQFNPDYLQIIKLNCKSRDLDEEKINKILEPVKMKIKINNNIVPNNFININKKIDILNKYEVFDNEEKEFYQEKLIRYLNKYSHPNILIQKVEEIANINSIESTLSIVIECLDRAYILMIINIFKNEGFQKEIKNYVNKLDESIQICESKLKEWITAEKYLKQF</sequence>